<keyword evidence="7" id="KW-1185">Reference proteome</keyword>
<sequence length="299" mass="30609">MTVRTTLITAVAVLGLTTACGSADQGGSGSSDAADAPAGAVSVVTSTNVWGSVVKAVGGSDVEVKALIDDPSADPHSFESKPADIAAVAGAKLVVGNGGGYDDFFDKIVDESAQSAKRVDAFALSGKEENEHVWYDLATVRKVADKVAEELSAIAPDKKDAFTKGAADFGTALDGLTAKVEQIKPTKVVVTEPVPAYLLETAGVEDLTPAEFTEAIENETDVPVAAIAATGDLIVNKQVSALINNTQTENAVTNDLVAKAGTAGLPVVGMTETLPEGVTGYVEWMTKQVDELTAALGTK</sequence>
<evidence type="ECO:0000256" key="4">
    <source>
        <dbReference type="ARBA" id="ARBA00022729"/>
    </source>
</evidence>
<dbReference type="GO" id="GO:0030313">
    <property type="term" value="C:cell envelope"/>
    <property type="evidence" value="ECO:0007669"/>
    <property type="project" value="UniProtKB-SubCell"/>
</dbReference>
<accession>A0A290YZI4</accession>
<dbReference type="PANTHER" id="PTHR42953">
    <property type="entry name" value="HIGH-AFFINITY ZINC UPTAKE SYSTEM PROTEIN ZNUA-RELATED"/>
    <property type="match status" value="1"/>
</dbReference>
<organism evidence="6 7">
    <name type="scientific">Actinosynnema pretiosum</name>
    <dbReference type="NCBI Taxonomy" id="42197"/>
    <lineage>
        <taxon>Bacteria</taxon>
        <taxon>Bacillati</taxon>
        <taxon>Actinomycetota</taxon>
        <taxon>Actinomycetes</taxon>
        <taxon>Pseudonocardiales</taxon>
        <taxon>Pseudonocardiaceae</taxon>
        <taxon>Actinosynnema</taxon>
    </lineage>
</organism>
<dbReference type="AlphaFoldDB" id="A0A290YZI4"/>
<dbReference type="InterPro" id="IPR006127">
    <property type="entry name" value="ZnuA-like"/>
</dbReference>
<dbReference type="InterPro" id="IPR050492">
    <property type="entry name" value="Bact_metal-bind_prot9"/>
</dbReference>
<evidence type="ECO:0000256" key="5">
    <source>
        <dbReference type="SAM" id="SignalP"/>
    </source>
</evidence>
<gene>
    <name evidence="6" type="ORF">CNX65_01805</name>
</gene>
<evidence type="ECO:0000313" key="6">
    <source>
        <dbReference type="EMBL" id="ATE52181.1"/>
    </source>
</evidence>
<evidence type="ECO:0000256" key="1">
    <source>
        <dbReference type="ARBA" id="ARBA00004196"/>
    </source>
</evidence>
<evidence type="ECO:0000256" key="3">
    <source>
        <dbReference type="ARBA" id="ARBA00022723"/>
    </source>
</evidence>
<comment type="subcellular location">
    <subcellularLocation>
        <location evidence="1">Cell envelope</location>
    </subcellularLocation>
</comment>
<feature type="signal peptide" evidence="5">
    <location>
        <begin position="1"/>
        <end position="23"/>
    </location>
</feature>
<dbReference type="Proteomes" id="UP000218505">
    <property type="component" value="Chromosome"/>
</dbReference>
<keyword evidence="3" id="KW-0479">Metal-binding</keyword>
<dbReference type="GO" id="GO:0030001">
    <property type="term" value="P:metal ion transport"/>
    <property type="evidence" value="ECO:0007669"/>
    <property type="project" value="InterPro"/>
</dbReference>
<evidence type="ECO:0000256" key="2">
    <source>
        <dbReference type="ARBA" id="ARBA00022448"/>
    </source>
</evidence>
<dbReference type="Gene3D" id="3.40.50.1980">
    <property type="entry name" value="Nitrogenase molybdenum iron protein domain"/>
    <property type="match status" value="2"/>
</dbReference>
<protein>
    <submittedName>
        <fullName evidence="6">Metal ABC transporter substrate-binding protein</fullName>
    </submittedName>
</protein>
<dbReference type="KEGG" id="apre:CNX65_01805"/>
<feature type="chain" id="PRO_5039032919" evidence="5">
    <location>
        <begin position="24"/>
        <end position="299"/>
    </location>
</feature>
<proteinExistence type="predicted"/>
<dbReference type="GO" id="GO:0046872">
    <property type="term" value="F:metal ion binding"/>
    <property type="evidence" value="ECO:0007669"/>
    <property type="project" value="UniProtKB-KW"/>
</dbReference>
<dbReference type="RefSeq" id="WP_096491211.1">
    <property type="nucleotide sequence ID" value="NZ_CP023445.1"/>
</dbReference>
<dbReference type="EMBL" id="CP023445">
    <property type="protein sequence ID" value="ATE52181.1"/>
    <property type="molecule type" value="Genomic_DNA"/>
</dbReference>
<keyword evidence="2" id="KW-0813">Transport</keyword>
<dbReference type="Pfam" id="PF01297">
    <property type="entry name" value="ZnuA"/>
    <property type="match status" value="1"/>
</dbReference>
<dbReference type="PANTHER" id="PTHR42953:SF1">
    <property type="entry name" value="METAL-BINDING PROTEIN HI_0362-RELATED"/>
    <property type="match status" value="1"/>
</dbReference>
<dbReference type="SUPFAM" id="SSF53807">
    <property type="entry name" value="Helical backbone' metal receptor"/>
    <property type="match status" value="1"/>
</dbReference>
<reference evidence="6" key="1">
    <citation type="submission" date="2017-09" db="EMBL/GenBank/DDBJ databases">
        <title>Complete Genome Sequence of ansamitocin-producing Bacterium Actinosynnema pretiosum X47.</title>
        <authorList>
            <person name="Cao G."/>
            <person name="Zong G."/>
            <person name="Zhong C."/>
            <person name="Fu J."/>
        </authorList>
    </citation>
    <scope>NUCLEOTIDE SEQUENCE [LARGE SCALE GENOMIC DNA]</scope>
    <source>
        <strain evidence="6">X47</strain>
    </source>
</reference>
<evidence type="ECO:0000313" key="7">
    <source>
        <dbReference type="Proteomes" id="UP000218505"/>
    </source>
</evidence>
<name>A0A290YZI4_9PSEU</name>
<dbReference type="PROSITE" id="PS51257">
    <property type="entry name" value="PROKAR_LIPOPROTEIN"/>
    <property type="match status" value="1"/>
</dbReference>
<keyword evidence="4 5" id="KW-0732">Signal</keyword>